<reference evidence="2" key="1">
    <citation type="submission" date="2014-09" db="EMBL/GenBank/DDBJ databases">
        <authorList>
            <person name="Mudge J."/>
            <person name="Ramaraj T."/>
            <person name="Lindquist I.E."/>
            <person name="Bharti A.K."/>
            <person name="Sundararajan A."/>
            <person name="Cameron C.T."/>
            <person name="Woodward J.E."/>
            <person name="May G.D."/>
            <person name="Brubaker C."/>
            <person name="Broadhvest J."/>
            <person name="Wilkins T.A."/>
        </authorList>
    </citation>
    <scope>NUCLEOTIDE SEQUENCE</scope>
    <source>
        <strain evidence="2">cv. AKA8401</strain>
    </source>
</reference>
<dbReference type="AlphaFoldDB" id="A0A0B0PUA9"/>
<organism evidence="1 2">
    <name type="scientific">Gossypium arboreum</name>
    <name type="common">Tree cotton</name>
    <name type="synonym">Gossypium nanking</name>
    <dbReference type="NCBI Taxonomy" id="29729"/>
    <lineage>
        <taxon>Eukaryota</taxon>
        <taxon>Viridiplantae</taxon>
        <taxon>Streptophyta</taxon>
        <taxon>Embryophyta</taxon>
        <taxon>Tracheophyta</taxon>
        <taxon>Spermatophyta</taxon>
        <taxon>Magnoliopsida</taxon>
        <taxon>eudicotyledons</taxon>
        <taxon>Gunneridae</taxon>
        <taxon>Pentapetalae</taxon>
        <taxon>rosids</taxon>
        <taxon>malvids</taxon>
        <taxon>Malvales</taxon>
        <taxon>Malvaceae</taxon>
        <taxon>Malvoideae</taxon>
        <taxon>Gossypium</taxon>
    </lineage>
</organism>
<protein>
    <submittedName>
        <fullName evidence="1">Uncharacterized protein</fullName>
    </submittedName>
</protein>
<proteinExistence type="predicted"/>
<evidence type="ECO:0000313" key="2">
    <source>
        <dbReference type="Proteomes" id="UP000032142"/>
    </source>
</evidence>
<gene>
    <name evidence="1" type="ORF">F383_16063</name>
</gene>
<sequence length="26" mass="3139">MPYTIYTKLQKYQQVVDSVMMVPDYP</sequence>
<evidence type="ECO:0000313" key="1">
    <source>
        <dbReference type="EMBL" id="KHG28595.1"/>
    </source>
</evidence>
<dbReference type="Proteomes" id="UP000032142">
    <property type="component" value="Unassembled WGS sequence"/>
</dbReference>
<accession>A0A0B0PUA9</accession>
<name>A0A0B0PUA9_GOSAR</name>
<keyword evidence="2" id="KW-1185">Reference proteome</keyword>
<dbReference type="EMBL" id="KN445634">
    <property type="protein sequence ID" value="KHG28595.1"/>
    <property type="molecule type" value="Genomic_DNA"/>
</dbReference>